<dbReference type="Gene3D" id="3.30.1950.10">
    <property type="entry name" value="wza like domain"/>
    <property type="match status" value="1"/>
</dbReference>
<sequence>MPEPTAMCLLVLRRRIAAFLLAMFGLAACSSTADDFDSQFDPATPPDVTALYDSSSQVLKSADVVRVTVFGVEDLGGEYQIDFDGKLRFPLIGQVEAEGFTPVQLAAILEVKLGEDYLQDPEVQVKRIESVGERITVDGSVTKPGIYELEGNITLLQAIALAGGPSEGANKKKVILFRQVEGQRMAAAFNLNEIREGEAIDPRVYGNDIVVVDGSGAKSRYGDLVRAAPFLGLLNLLK</sequence>
<dbReference type="PANTHER" id="PTHR33619:SF3">
    <property type="entry name" value="POLYSACCHARIDE EXPORT PROTEIN GFCE-RELATED"/>
    <property type="match status" value="1"/>
</dbReference>
<accession>A0A371RGC7</accession>
<dbReference type="InterPro" id="IPR019554">
    <property type="entry name" value="Soluble_ligand-bd"/>
</dbReference>
<dbReference type="Pfam" id="PF02563">
    <property type="entry name" value="Poly_export"/>
    <property type="match status" value="1"/>
</dbReference>
<feature type="domain" description="Polysaccharide export protein N-terminal" evidence="3">
    <location>
        <begin position="55"/>
        <end position="126"/>
    </location>
</feature>
<keyword evidence="1 2" id="KW-0732">Signal</keyword>
<dbReference type="RefSeq" id="WP_116391124.1">
    <property type="nucleotide sequence ID" value="NZ_QUQO01000001.1"/>
</dbReference>
<dbReference type="InterPro" id="IPR049712">
    <property type="entry name" value="Poly_export"/>
</dbReference>
<dbReference type="GO" id="GO:0015159">
    <property type="term" value="F:polysaccharide transmembrane transporter activity"/>
    <property type="evidence" value="ECO:0007669"/>
    <property type="project" value="InterPro"/>
</dbReference>
<dbReference type="InterPro" id="IPR003715">
    <property type="entry name" value="Poly_export_N"/>
</dbReference>
<keyword evidence="6" id="KW-1185">Reference proteome</keyword>
<dbReference type="Proteomes" id="UP000264589">
    <property type="component" value="Unassembled WGS sequence"/>
</dbReference>
<reference evidence="5 6" key="1">
    <citation type="submission" date="2018-08" db="EMBL/GenBank/DDBJ databases">
        <title>Parvularcula sp. SM1705, isolated from surface water of the South Sea China.</title>
        <authorList>
            <person name="Sun L."/>
        </authorList>
    </citation>
    <scope>NUCLEOTIDE SEQUENCE [LARGE SCALE GENOMIC DNA]</scope>
    <source>
        <strain evidence="5 6">SM1705</strain>
    </source>
</reference>
<dbReference type="AlphaFoldDB" id="A0A371RGC7"/>
<evidence type="ECO:0000313" key="6">
    <source>
        <dbReference type="Proteomes" id="UP000264589"/>
    </source>
</evidence>
<evidence type="ECO:0000313" key="5">
    <source>
        <dbReference type="EMBL" id="RFB04491.1"/>
    </source>
</evidence>
<feature type="domain" description="Soluble ligand binding" evidence="4">
    <location>
        <begin position="135"/>
        <end position="185"/>
    </location>
</feature>
<dbReference type="Pfam" id="PF10531">
    <property type="entry name" value="SLBB"/>
    <property type="match status" value="1"/>
</dbReference>
<evidence type="ECO:0000259" key="4">
    <source>
        <dbReference type="Pfam" id="PF10531"/>
    </source>
</evidence>
<dbReference type="PANTHER" id="PTHR33619">
    <property type="entry name" value="POLYSACCHARIDE EXPORT PROTEIN GFCE-RELATED"/>
    <property type="match status" value="1"/>
</dbReference>
<evidence type="ECO:0000259" key="3">
    <source>
        <dbReference type="Pfam" id="PF02563"/>
    </source>
</evidence>
<dbReference type="EMBL" id="QUQO01000001">
    <property type="protein sequence ID" value="RFB04491.1"/>
    <property type="molecule type" value="Genomic_DNA"/>
</dbReference>
<dbReference type="Gene3D" id="3.10.20.600">
    <property type="match status" value="1"/>
</dbReference>
<evidence type="ECO:0000256" key="1">
    <source>
        <dbReference type="ARBA" id="ARBA00022729"/>
    </source>
</evidence>
<dbReference type="OrthoDB" id="8410640at2"/>
<organism evidence="5 6">
    <name type="scientific">Parvularcula marina</name>
    <dbReference type="NCBI Taxonomy" id="2292771"/>
    <lineage>
        <taxon>Bacteria</taxon>
        <taxon>Pseudomonadati</taxon>
        <taxon>Pseudomonadota</taxon>
        <taxon>Alphaproteobacteria</taxon>
        <taxon>Parvularculales</taxon>
        <taxon>Parvularculaceae</taxon>
        <taxon>Parvularcula</taxon>
    </lineage>
</organism>
<evidence type="ECO:0000256" key="2">
    <source>
        <dbReference type="SAM" id="SignalP"/>
    </source>
</evidence>
<feature type="chain" id="PRO_5016621986" evidence="2">
    <location>
        <begin position="34"/>
        <end position="238"/>
    </location>
</feature>
<gene>
    <name evidence="5" type="ORF">DX908_03830</name>
</gene>
<comment type="caution">
    <text evidence="5">The sequence shown here is derived from an EMBL/GenBank/DDBJ whole genome shotgun (WGS) entry which is preliminary data.</text>
</comment>
<dbReference type="InParanoid" id="A0A371RGC7"/>
<feature type="signal peptide" evidence="2">
    <location>
        <begin position="1"/>
        <end position="33"/>
    </location>
</feature>
<proteinExistence type="predicted"/>
<protein>
    <submittedName>
        <fullName evidence="5">Polysaccharide export protein</fullName>
    </submittedName>
</protein>
<name>A0A371RGC7_9PROT</name>